<feature type="signal peptide" evidence="5">
    <location>
        <begin position="1"/>
        <end position="21"/>
    </location>
</feature>
<keyword evidence="8" id="KW-1185">Reference proteome</keyword>
<dbReference type="PANTHER" id="PTHR30290">
    <property type="entry name" value="PERIPLASMIC BINDING COMPONENT OF ABC TRANSPORTER"/>
    <property type="match status" value="1"/>
</dbReference>
<dbReference type="GO" id="GO:1904680">
    <property type="term" value="F:peptide transmembrane transporter activity"/>
    <property type="evidence" value="ECO:0007669"/>
    <property type="project" value="TreeGrafter"/>
</dbReference>
<dbReference type="Proteomes" id="UP000477722">
    <property type="component" value="Unassembled WGS sequence"/>
</dbReference>
<accession>A0A6G4X6B6</accession>
<dbReference type="SUPFAM" id="SSF53850">
    <property type="entry name" value="Periplasmic binding protein-like II"/>
    <property type="match status" value="1"/>
</dbReference>
<dbReference type="GO" id="GO:0030313">
    <property type="term" value="C:cell envelope"/>
    <property type="evidence" value="ECO:0007669"/>
    <property type="project" value="UniProtKB-SubCell"/>
</dbReference>
<dbReference type="Pfam" id="PF00496">
    <property type="entry name" value="SBP_bac_5"/>
    <property type="match status" value="1"/>
</dbReference>
<keyword evidence="3" id="KW-0813">Transport</keyword>
<dbReference type="GO" id="GO:0015833">
    <property type="term" value="P:peptide transport"/>
    <property type="evidence" value="ECO:0007669"/>
    <property type="project" value="TreeGrafter"/>
</dbReference>
<feature type="domain" description="Solute-binding protein family 5" evidence="6">
    <location>
        <begin position="79"/>
        <end position="445"/>
    </location>
</feature>
<organism evidence="7 8">
    <name type="scientific">Streptomyces boncukensis</name>
    <dbReference type="NCBI Taxonomy" id="2711219"/>
    <lineage>
        <taxon>Bacteria</taxon>
        <taxon>Bacillati</taxon>
        <taxon>Actinomycetota</taxon>
        <taxon>Actinomycetes</taxon>
        <taxon>Kitasatosporales</taxon>
        <taxon>Streptomycetaceae</taxon>
        <taxon>Streptomyces</taxon>
    </lineage>
</organism>
<dbReference type="Gene3D" id="3.10.105.10">
    <property type="entry name" value="Dipeptide-binding Protein, Domain 3"/>
    <property type="match status" value="1"/>
</dbReference>
<feature type="chain" id="PRO_5039674022" evidence="5">
    <location>
        <begin position="22"/>
        <end position="529"/>
    </location>
</feature>
<proteinExistence type="inferred from homology"/>
<evidence type="ECO:0000256" key="2">
    <source>
        <dbReference type="ARBA" id="ARBA00005695"/>
    </source>
</evidence>
<dbReference type="EMBL" id="JAAKZZ010000416">
    <property type="protein sequence ID" value="NGO72211.1"/>
    <property type="molecule type" value="Genomic_DNA"/>
</dbReference>
<comment type="caution">
    <text evidence="7">The sequence shown here is derived from an EMBL/GenBank/DDBJ whole genome shotgun (WGS) entry which is preliminary data.</text>
</comment>
<protein>
    <submittedName>
        <fullName evidence="7">Peptide-binding protein</fullName>
    </submittedName>
</protein>
<evidence type="ECO:0000313" key="8">
    <source>
        <dbReference type="Proteomes" id="UP000477722"/>
    </source>
</evidence>
<dbReference type="Gene3D" id="3.90.76.10">
    <property type="entry name" value="Dipeptide-binding Protein, Domain 1"/>
    <property type="match status" value="1"/>
</dbReference>
<sequence>MFDRSVSARLVAALLPLAALAPACSALPGKSGGAERSLVVGTTSAPSALDPAAAWDGSWELFRNIYQTLLTVPNPGSPPKPDAAERCRFTDGDSRVYRCRLREGLTFTSGNAVTARAVKYALDRTVAIDSKAGPASLLASLDRVEVQGERTLVFHLKEPDATFPYVLTTPAASLVDPAAYPGTRVRSQPGAVGSGPYRLAGYAHGERARLVRNPDYRGAAEIKNDSVTIRYFSRSSRMAAALRNGRIDLVYRGLTQPQITAFQAARSESEHGVELHEMTGSEIHYLVFNPRDRAVRDPAVREAVARVIDRKALVRRVYAGTAEPLYSMVPTGIAGHTNAFYNKYGEPDPDRARAVLARAGIRQKVKLTLWYADDRYGEAAAREFAEIRRQLNASGLFDTTVRGRDWSTFQAGFLRGAYPVFGRGWSADFPDADNYLTPFVGAQNAMGTPYVNREITERLLPRSREMSDRARAGRPLARAQRLIADDVRLLPLWQGKIQIAARKDVAGVEWALDPSSIMRMWQLHKKTSW</sequence>
<evidence type="ECO:0000313" key="7">
    <source>
        <dbReference type="EMBL" id="NGO72211.1"/>
    </source>
</evidence>
<evidence type="ECO:0000256" key="5">
    <source>
        <dbReference type="SAM" id="SignalP"/>
    </source>
</evidence>
<dbReference type="PIRSF" id="PIRSF002741">
    <property type="entry name" value="MppA"/>
    <property type="match status" value="1"/>
</dbReference>
<dbReference type="GO" id="GO:0042597">
    <property type="term" value="C:periplasmic space"/>
    <property type="evidence" value="ECO:0007669"/>
    <property type="project" value="UniProtKB-ARBA"/>
</dbReference>
<comment type="similarity">
    <text evidence="2">Belongs to the bacterial solute-binding protein 5 family.</text>
</comment>
<evidence type="ECO:0000259" key="6">
    <source>
        <dbReference type="Pfam" id="PF00496"/>
    </source>
</evidence>
<dbReference type="AlphaFoldDB" id="A0A6G4X6B6"/>
<dbReference type="RefSeq" id="WP_165301895.1">
    <property type="nucleotide sequence ID" value="NZ_JAAKZZ010000416.1"/>
</dbReference>
<dbReference type="FunFam" id="3.10.105.10:FF:000012">
    <property type="entry name" value="Peptide/nickel transport system substrate-binding protein"/>
    <property type="match status" value="1"/>
</dbReference>
<gene>
    <name evidence="7" type="ORF">G5C65_28455</name>
</gene>
<dbReference type="GO" id="GO:0043190">
    <property type="term" value="C:ATP-binding cassette (ABC) transporter complex"/>
    <property type="evidence" value="ECO:0007669"/>
    <property type="project" value="InterPro"/>
</dbReference>
<dbReference type="PANTHER" id="PTHR30290:SF10">
    <property type="entry name" value="PERIPLASMIC OLIGOPEPTIDE-BINDING PROTEIN-RELATED"/>
    <property type="match status" value="1"/>
</dbReference>
<dbReference type="InterPro" id="IPR000914">
    <property type="entry name" value="SBP_5_dom"/>
</dbReference>
<dbReference type="InterPro" id="IPR030678">
    <property type="entry name" value="Peptide/Ni-bd"/>
</dbReference>
<name>A0A6G4X6B6_9ACTN</name>
<dbReference type="Gene3D" id="3.40.190.10">
    <property type="entry name" value="Periplasmic binding protein-like II"/>
    <property type="match status" value="1"/>
</dbReference>
<evidence type="ECO:0000256" key="4">
    <source>
        <dbReference type="ARBA" id="ARBA00022729"/>
    </source>
</evidence>
<dbReference type="InterPro" id="IPR039424">
    <property type="entry name" value="SBP_5"/>
</dbReference>
<reference evidence="7 8" key="1">
    <citation type="submission" date="2020-02" db="EMBL/GenBank/DDBJ databases">
        <title>Whole-genome analyses of novel actinobacteria.</title>
        <authorList>
            <person name="Sahin N."/>
            <person name="Tatar D."/>
        </authorList>
    </citation>
    <scope>NUCLEOTIDE SEQUENCE [LARGE SCALE GENOMIC DNA]</scope>
    <source>
        <strain evidence="7 8">SB3404</strain>
    </source>
</reference>
<evidence type="ECO:0000256" key="1">
    <source>
        <dbReference type="ARBA" id="ARBA00004196"/>
    </source>
</evidence>
<comment type="subcellular location">
    <subcellularLocation>
        <location evidence="1">Cell envelope</location>
    </subcellularLocation>
</comment>
<keyword evidence="4 5" id="KW-0732">Signal</keyword>
<evidence type="ECO:0000256" key="3">
    <source>
        <dbReference type="ARBA" id="ARBA00022448"/>
    </source>
</evidence>